<proteinExistence type="predicted"/>
<accession>A0A5B7IHB0</accession>
<comment type="caution">
    <text evidence="1">The sequence shown here is derived from an EMBL/GenBank/DDBJ whole genome shotgun (WGS) entry which is preliminary data.</text>
</comment>
<dbReference type="EMBL" id="VSRR010061984">
    <property type="protein sequence ID" value="MPC83252.1"/>
    <property type="molecule type" value="Genomic_DNA"/>
</dbReference>
<sequence>MENIGNSEQFCLAHVAVRGRLDCGGARGADWQAGRHAGRRVSGGAARTSGLITNSLLLLFYITALRPKLYCTITHAKAEKKSKTKKLERREGKPDIISKSSLRYPGRKCPLITLIDLLQV</sequence>
<dbReference type="AlphaFoldDB" id="A0A5B7IHB0"/>
<gene>
    <name evidence="1" type="ORF">E2C01_077957</name>
</gene>
<name>A0A5B7IHB0_PORTR</name>
<protein>
    <submittedName>
        <fullName evidence="1">Uncharacterized protein</fullName>
    </submittedName>
</protein>
<reference evidence="1 2" key="1">
    <citation type="submission" date="2019-05" db="EMBL/GenBank/DDBJ databases">
        <title>Another draft genome of Portunus trituberculatus and its Hox gene families provides insights of decapod evolution.</title>
        <authorList>
            <person name="Jeong J.-H."/>
            <person name="Song I."/>
            <person name="Kim S."/>
            <person name="Choi T."/>
            <person name="Kim D."/>
            <person name="Ryu S."/>
            <person name="Kim W."/>
        </authorList>
    </citation>
    <scope>NUCLEOTIDE SEQUENCE [LARGE SCALE GENOMIC DNA]</scope>
    <source>
        <tissue evidence="1">Muscle</tissue>
    </source>
</reference>
<evidence type="ECO:0000313" key="2">
    <source>
        <dbReference type="Proteomes" id="UP000324222"/>
    </source>
</evidence>
<organism evidence="1 2">
    <name type="scientific">Portunus trituberculatus</name>
    <name type="common">Swimming crab</name>
    <name type="synonym">Neptunus trituberculatus</name>
    <dbReference type="NCBI Taxonomy" id="210409"/>
    <lineage>
        <taxon>Eukaryota</taxon>
        <taxon>Metazoa</taxon>
        <taxon>Ecdysozoa</taxon>
        <taxon>Arthropoda</taxon>
        <taxon>Crustacea</taxon>
        <taxon>Multicrustacea</taxon>
        <taxon>Malacostraca</taxon>
        <taxon>Eumalacostraca</taxon>
        <taxon>Eucarida</taxon>
        <taxon>Decapoda</taxon>
        <taxon>Pleocyemata</taxon>
        <taxon>Brachyura</taxon>
        <taxon>Eubrachyura</taxon>
        <taxon>Portunoidea</taxon>
        <taxon>Portunidae</taxon>
        <taxon>Portuninae</taxon>
        <taxon>Portunus</taxon>
    </lineage>
</organism>
<keyword evidence="2" id="KW-1185">Reference proteome</keyword>
<dbReference type="Proteomes" id="UP000324222">
    <property type="component" value="Unassembled WGS sequence"/>
</dbReference>
<evidence type="ECO:0000313" key="1">
    <source>
        <dbReference type="EMBL" id="MPC83252.1"/>
    </source>
</evidence>